<keyword evidence="2" id="KW-0472">Membrane</keyword>
<comment type="caution">
    <text evidence="4">The sequence shown here is derived from an EMBL/GenBank/DDBJ whole genome shotgun (WGS) entry which is preliminary data.</text>
</comment>
<dbReference type="EMBL" id="MWIH01000003">
    <property type="protein sequence ID" value="OQO94162.1"/>
    <property type="molecule type" value="Genomic_DNA"/>
</dbReference>
<evidence type="ECO:0000256" key="2">
    <source>
        <dbReference type="SAM" id="Phobius"/>
    </source>
</evidence>
<dbReference type="InterPro" id="IPR027381">
    <property type="entry name" value="LytR/CpsA/Psr_C"/>
</dbReference>
<feature type="region of interest" description="Disordered" evidence="1">
    <location>
        <begin position="201"/>
        <end position="235"/>
    </location>
</feature>
<name>A0A1V9AAL6_SACPI</name>
<dbReference type="Proteomes" id="UP000192591">
    <property type="component" value="Unassembled WGS sequence"/>
</dbReference>
<evidence type="ECO:0000313" key="5">
    <source>
        <dbReference type="Proteomes" id="UP000192591"/>
    </source>
</evidence>
<dbReference type="Pfam" id="PF13399">
    <property type="entry name" value="LytR_C"/>
    <property type="match status" value="1"/>
</dbReference>
<accession>A0A1V9AAL6</accession>
<protein>
    <recommendedName>
        <fullName evidence="3">LytR/CpsA/Psr regulator C-terminal domain-containing protein</fullName>
    </recommendedName>
</protein>
<dbReference type="RefSeq" id="WP_081191038.1">
    <property type="nucleotide sequence ID" value="NZ_MWIH01000003.1"/>
</dbReference>
<dbReference type="NCBIfam" id="NF035953">
    <property type="entry name" value="integrity_Cei"/>
    <property type="match status" value="1"/>
</dbReference>
<feature type="domain" description="LytR/CpsA/Psr regulator C-terminal" evidence="3">
    <location>
        <begin position="90"/>
        <end position="180"/>
    </location>
</feature>
<reference evidence="4 5" key="1">
    <citation type="submission" date="2017-02" db="EMBL/GenBank/DDBJ databases">
        <title>Draft genome of Saccharomonospora sp. 154.</title>
        <authorList>
            <person name="Alonso-Carmona G.S."/>
            <person name="De La Haba R."/>
            <person name="Vera-Gargallo B."/>
            <person name="Sandoval-Trujillo A.H."/>
            <person name="Ramirez-Duran N."/>
            <person name="Ventosa A."/>
        </authorList>
    </citation>
    <scope>NUCLEOTIDE SEQUENCE [LARGE SCALE GENOMIC DNA]</scope>
    <source>
        <strain evidence="4 5">LRS4.154</strain>
    </source>
</reference>
<sequence>MASGTGGTTGRGRQRAGRPYRKRKPLPALLFIGVLGVAAVIVWINAVRTATDVSEAITCDPRPHPPAGTTFTPLPYDALVGTSPVPPSRVDLTVLNANGTRGEASMTTMALRQLGFDRITDPANDEVYTNGAVADCHGQIRFGPGGERAARTVQLVDPCLELVRDNREDPSIDLAVGTNFNDVRPSDAAIEILDRLKSWAKDRAEGGGEQSPGEGAADGPVLDDDLLEETVPERC</sequence>
<evidence type="ECO:0000313" key="4">
    <source>
        <dbReference type="EMBL" id="OQO94162.1"/>
    </source>
</evidence>
<feature type="transmembrane region" description="Helical" evidence="2">
    <location>
        <begin position="25"/>
        <end position="44"/>
    </location>
</feature>
<keyword evidence="2" id="KW-0812">Transmembrane</keyword>
<proteinExistence type="predicted"/>
<dbReference type="AlphaFoldDB" id="A0A1V9AAL6"/>
<evidence type="ECO:0000259" key="3">
    <source>
        <dbReference type="Pfam" id="PF13399"/>
    </source>
</evidence>
<keyword evidence="5" id="KW-1185">Reference proteome</keyword>
<gene>
    <name evidence="4" type="ORF">B1813_05680</name>
</gene>
<evidence type="ECO:0000256" key="1">
    <source>
        <dbReference type="SAM" id="MobiDB-lite"/>
    </source>
</evidence>
<feature type="compositionally biased region" description="Acidic residues" evidence="1">
    <location>
        <begin position="221"/>
        <end position="235"/>
    </location>
</feature>
<keyword evidence="2" id="KW-1133">Transmembrane helix</keyword>
<feature type="compositionally biased region" description="Gly residues" evidence="1">
    <location>
        <begin position="1"/>
        <end position="10"/>
    </location>
</feature>
<dbReference type="STRING" id="1962155.B1813_05680"/>
<feature type="region of interest" description="Disordered" evidence="1">
    <location>
        <begin position="1"/>
        <end position="20"/>
    </location>
</feature>
<organism evidence="4 5">
    <name type="scientific">Saccharomonospora piscinae</name>
    <dbReference type="NCBI Taxonomy" id="687388"/>
    <lineage>
        <taxon>Bacteria</taxon>
        <taxon>Bacillati</taxon>
        <taxon>Actinomycetota</taxon>
        <taxon>Actinomycetes</taxon>
        <taxon>Pseudonocardiales</taxon>
        <taxon>Pseudonocardiaceae</taxon>
        <taxon>Saccharomonospora</taxon>
    </lineage>
</organism>